<evidence type="ECO:0000259" key="5">
    <source>
        <dbReference type="Pfam" id="PF00535"/>
    </source>
</evidence>
<keyword evidence="4 8" id="KW-0808">Transferase</keyword>
<reference evidence="8 9" key="1">
    <citation type="submission" date="2018-12" db="EMBL/GenBank/DDBJ databases">
        <title>Corynebacterium sanguinis sp. nov., a clinically-associated and environmental corynebacterium.</title>
        <authorList>
            <person name="Gonzales-Siles L."/>
            <person name="Jaen-Luchoro D."/>
            <person name="Cardew S."/>
            <person name="Inganas E."/>
            <person name="Ohlen M."/>
            <person name="Jensie-Markopolous S."/>
            <person name="Pinyeiro-Iglesias B."/>
            <person name="Molin K."/>
            <person name="Skovbjerg S."/>
            <person name="Svensson-Stadler L."/>
            <person name="Funke G."/>
            <person name="Moore E.R.B."/>
        </authorList>
    </citation>
    <scope>NUCLEOTIDE SEQUENCE [LARGE SCALE GENOMIC DNA]</scope>
    <source>
        <strain evidence="8 9">58734</strain>
    </source>
</reference>
<proteinExistence type="inferred from homology"/>
<dbReference type="GO" id="GO:0016757">
    <property type="term" value="F:glycosyltransferase activity"/>
    <property type="evidence" value="ECO:0007669"/>
    <property type="project" value="UniProtKB-KW"/>
</dbReference>
<comment type="caution">
    <text evidence="8">The sequence shown here is derived from an EMBL/GenBank/DDBJ whole genome shotgun (WGS) entry which is preliminary data.</text>
</comment>
<comment type="similarity">
    <text evidence="2">Belongs to the glycosyltransferase 2 family.</text>
</comment>
<dbReference type="Proteomes" id="UP000336646">
    <property type="component" value="Unassembled WGS sequence"/>
</dbReference>
<gene>
    <name evidence="8" type="ORF">EKI59_07850</name>
    <name evidence="7" type="ORF">H0H28_12320</name>
</gene>
<dbReference type="OrthoDB" id="4120491at2"/>
<evidence type="ECO:0000259" key="6">
    <source>
        <dbReference type="Pfam" id="PF02709"/>
    </source>
</evidence>
<dbReference type="PANTHER" id="PTHR43179">
    <property type="entry name" value="RHAMNOSYLTRANSFERASE WBBL"/>
    <property type="match status" value="1"/>
</dbReference>
<keyword evidence="3" id="KW-0328">Glycosyltransferase</keyword>
<dbReference type="InterPro" id="IPR027791">
    <property type="entry name" value="Galactosyl_T_C"/>
</dbReference>
<accession>A0A6C1TYD7</accession>
<dbReference type="AlphaFoldDB" id="A0A6C1TYD7"/>
<dbReference type="Pfam" id="PF02709">
    <property type="entry name" value="Glyco_transf_7C"/>
    <property type="match status" value="1"/>
</dbReference>
<organism evidence="8 9">
    <name type="scientific">Corynebacterium sanguinis</name>
    <dbReference type="NCBI Taxonomy" id="2594913"/>
    <lineage>
        <taxon>Bacteria</taxon>
        <taxon>Bacillati</taxon>
        <taxon>Actinomycetota</taxon>
        <taxon>Actinomycetes</taxon>
        <taxon>Mycobacteriales</taxon>
        <taxon>Corynebacteriaceae</taxon>
        <taxon>Corynebacterium</taxon>
    </lineage>
</organism>
<evidence type="ECO:0000256" key="1">
    <source>
        <dbReference type="ARBA" id="ARBA00004776"/>
    </source>
</evidence>
<evidence type="ECO:0000256" key="3">
    <source>
        <dbReference type="ARBA" id="ARBA00022676"/>
    </source>
</evidence>
<protein>
    <submittedName>
        <fullName evidence="8">Glycosyltransferase</fullName>
    </submittedName>
</protein>
<dbReference type="EMBL" id="JACEOR010000546">
    <property type="protein sequence ID" value="MBA4506083.1"/>
    <property type="molecule type" value="Genomic_DNA"/>
</dbReference>
<comment type="pathway">
    <text evidence="1">Cell wall biogenesis; cell wall polysaccharide biosynthesis.</text>
</comment>
<dbReference type="InterPro" id="IPR001173">
    <property type="entry name" value="Glyco_trans_2-like"/>
</dbReference>
<dbReference type="GeneID" id="74901984"/>
<dbReference type="Pfam" id="PF00535">
    <property type="entry name" value="Glycos_transf_2"/>
    <property type="match status" value="1"/>
</dbReference>
<dbReference type="Proteomes" id="UP000580709">
    <property type="component" value="Unassembled WGS sequence"/>
</dbReference>
<name>A0A6C1TYD7_9CORY</name>
<dbReference type="PANTHER" id="PTHR43179:SF12">
    <property type="entry name" value="GALACTOFURANOSYLTRANSFERASE GLFT2"/>
    <property type="match status" value="1"/>
</dbReference>
<dbReference type="SUPFAM" id="SSF53448">
    <property type="entry name" value="Nucleotide-diphospho-sugar transferases"/>
    <property type="match status" value="1"/>
</dbReference>
<dbReference type="RefSeq" id="WP_144317927.1">
    <property type="nucleotide sequence ID" value="NZ_CP038157.1"/>
</dbReference>
<evidence type="ECO:0000313" key="9">
    <source>
        <dbReference type="Proteomes" id="UP000336646"/>
    </source>
</evidence>
<evidence type="ECO:0000256" key="4">
    <source>
        <dbReference type="ARBA" id="ARBA00022679"/>
    </source>
</evidence>
<dbReference type="EMBL" id="RXIR01000015">
    <property type="protein sequence ID" value="TVS28117.1"/>
    <property type="molecule type" value="Genomic_DNA"/>
</dbReference>
<evidence type="ECO:0000313" key="7">
    <source>
        <dbReference type="EMBL" id="MBA4506083.1"/>
    </source>
</evidence>
<reference evidence="7 10" key="2">
    <citation type="submission" date="2020-07" db="EMBL/GenBank/DDBJ databases">
        <authorList>
            <person name="Khare M."/>
        </authorList>
    </citation>
    <scope>NUCLEOTIDE SEQUENCE [LARGE SCALE GENOMIC DNA]</scope>
    <source>
        <strain evidence="7 10">P8776</strain>
    </source>
</reference>
<dbReference type="InterPro" id="IPR029044">
    <property type="entry name" value="Nucleotide-diphossugar_trans"/>
</dbReference>
<evidence type="ECO:0000313" key="10">
    <source>
        <dbReference type="Proteomes" id="UP000580709"/>
    </source>
</evidence>
<dbReference type="Gene3D" id="3.90.550.10">
    <property type="entry name" value="Spore Coat Polysaccharide Biosynthesis Protein SpsA, Chain A"/>
    <property type="match status" value="1"/>
</dbReference>
<keyword evidence="10" id="KW-1185">Reference proteome</keyword>
<feature type="domain" description="Glycosyltransferase 2-like" evidence="5">
    <location>
        <begin position="6"/>
        <end position="135"/>
    </location>
</feature>
<feature type="domain" description="Galactosyltransferase C-terminal" evidence="6">
    <location>
        <begin position="152"/>
        <end position="198"/>
    </location>
</feature>
<evidence type="ECO:0000313" key="8">
    <source>
        <dbReference type="EMBL" id="TVS28117.1"/>
    </source>
</evidence>
<evidence type="ECO:0000256" key="2">
    <source>
        <dbReference type="ARBA" id="ARBA00006739"/>
    </source>
</evidence>
<sequence>MWPDVSVIIPYYDNPAGLRAVLAALRAQDYPARVEIIVADDGSPTPPEQEPSLVDALTDVITLRQDDLGFRAAAARNLGASVATGEVYAFLDGDTIPQPGYLTAAVAHVQRNRRAVVVGTRLTGPDLAEPGWLTQAWADTDDLARADSTSWRYIISAVLTCSANFFHHIGGFDAGFVGYGGEDWEFGWRAWNAGAEFVHEPGALAHHPEADFGARHCDEDEEVRVKNAETLALAGRITHPIARPAGVVFGTADVAVVVPDFADPGALEVVISSWLRVDARVYAPARPALFRADPRVHTGRPAGERLRVTLASPWALADAEAFYRRATDRFFVLPDGTEVASARALSLTSPRTRTSGAWLGLSPVEGPQRLERIFAGW</sequence>